<dbReference type="SUPFAM" id="SSF53067">
    <property type="entry name" value="Actin-like ATPase domain"/>
    <property type="match status" value="1"/>
</dbReference>
<gene>
    <name evidence="2" type="ORF">VNO80_02766</name>
</gene>
<evidence type="ECO:0000313" key="3">
    <source>
        <dbReference type="Proteomes" id="UP001374584"/>
    </source>
</evidence>
<feature type="compositionally biased region" description="Basic and acidic residues" evidence="1">
    <location>
        <begin position="15"/>
        <end position="27"/>
    </location>
</feature>
<dbReference type="Proteomes" id="UP001374584">
    <property type="component" value="Unassembled WGS sequence"/>
</dbReference>
<sequence>MSHGVQQTLTNNKNDGAESRDDHEDRTLASNNGEAQIRLEKEILDRYLDVVLKGNRDGLKKLRLRIEDPPRRKHMVFLGGTSLTGLMKDVPGFWINRENYLEEGIACFSLESTSVPRD</sequence>
<keyword evidence="3" id="KW-1185">Reference proteome</keyword>
<evidence type="ECO:0000256" key="1">
    <source>
        <dbReference type="SAM" id="MobiDB-lite"/>
    </source>
</evidence>
<accession>A0AAN9RRK4</accession>
<reference evidence="2 3" key="1">
    <citation type="submission" date="2024-01" db="EMBL/GenBank/DDBJ databases">
        <title>The genomes of 5 underutilized Papilionoideae crops provide insights into root nodulation and disease resistanc.</title>
        <authorList>
            <person name="Jiang F."/>
        </authorList>
    </citation>
    <scope>NUCLEOTIDE SEQUENCE [LARGE SCALE GENOMIC DNA]</scope>
    <source>
        <strain evidence="2">JINMINGXINNONG_FW02</strain>
        <tissue evidence="2">Leaves</tissue>
    </source>
</reference>
<feature type="compositionally biased region" description="Polar residues" evidence="1">
    <location>
        <begin position="1"/>
        <end position="14"/>
    </location>
</feature>
<comment type="caution">
    <text evidence="2">The sequence shown here is derived from an EMBL/GenBank/DDBJ whole genome shotgun (WGS) entry which is preliminary data.</text>
</comment>
<dbReference type="AlphaFoldDB" id="A0AAN9RRK4"/>
<protein>
    <submittedName>
        <fullName evidence="2">Uncharacterized protein</fullName>
    </submittedName>
</protein>
<organism evidence="2 3">
    <name type="scientific">Phaseolus coccineus</name>
    <name type="common">Scarlet runner bean</name>
    <name type="synonym">Phaseolus multiflorus</name>
    <dbReference type="NCBI Taxonomy" id="3886"/>
    <lineage>
        <taxon>Eukaryota</taxon>
        <taxon>Viridiplantae</taxon>
        <taxon>Streptophyta</taxon>
        <taxon>Embryophyta</taxon>
        <taxon>Tracheophyta</taxon>
        <taxon>Spermatophyta</taxon>
        <taxon>Magnoliopsida</taxon>
        <taxon>eudicotyledons</taxon>
        <taxon>Gunneridae</taxon>
        <taxon>Pentapetalae</taxon>
        <taxon>rosids</taxon>
        <taxon>fabids</taxon>
        <taxon>Fabales</taxon>
        <taxon>Fabaceae</taxon>
        <taxon>Papilionoideae</taxon>
        <taxon>50 kb inversion clade</taxon>
        <taxon>NPAAA clade</taxon>
        <taxon>indigoferoid/millettioid clade</taxon>
        <taxon>Phaseoleae</taxon>
        <taxon>Phaseolus</taxon>
    </lineage>
</organism>
<feature type="region of interest" description="Disordered" evidence="1">
    <location>
        <begin position="1"/>
        <end position="33"/>
    </location>
</feature>
<evidence type="ECO:0000313" key="2">
    <source>
        <dbReference type="EMBL" id="KAK7377343.1"/>
    </source>
</evidence>
<name>A0AAN9RRK4_PHACN</name>
<dbReference type="InterPro" id="IPR043129">
    <property type="entry name" value="ATPase_NBD"/>
</dbReference>
<proteinExistence type="predicted"/>
<dbReference type="Gene3D" id="3.30.420.40">
    <property type="match status" value="2"/>
</dbReference>
<dbReference type="EMBL" id="JAYMYR010000002">
    <property type="protein sequence ID" value="KAK7377343.1"/>
    <property type="molecule type" value="Genomic_DNA"/>
</dbReference>